<dbReference type="InterPro" id="IPR011701">
    <property type="entry name" value="MFS"/>
</dbReference>
<dbReference type="Gene3D" id="1.20.1250.20">
    <property type="entry name" value="MFS general substrate transporter like domains"/>
    <property type="match status" value="1"/>
</dbReference>
<accession>A0A643FRM3</accession>
<dbReference type="Proteomes" id="UP000397656">
    <property type="component" value="Chromosome 2"/>
</dbReference>
<keyword evidence="4" id="KW-0472">Membrane</keyword>
<comment type="subcellular location">
    <subcellularLocation>
        <location evidence="1">Membrane</location>
        <topology evidence="1">Multi-pass membrane protein</topology>
    </subcellularLocation>
</comment>
<dbReference type="GO" id="GO:0005886">
    <property type="term" value="C:plasma membrane"/>
    <property type="evidence" value="ECO:0007669"/>
    <property type="project" value="TreeGrafter"/>
</dbReference>
<keyword evidence="3" id="KW-1133">Transmembrane helix</keyword>
<evidence type="ECO:0000313" key="6">
    <source>
        <dbReference type="EMBL" id="QOT79655.1"/>
    </source>
</evidence>
<dbReference type="Pfam" id="PF07690">
    <property type="entry name" value="MFS_1"/>
    <property type="match status" value="1"/>
</dbReference>
<proteinExistence type="predicted"/>
<dbReference type="RefSeq" id="WP_150987331.1">
    <property type="nucleotide sequence ID" value="NZ_CP062804.1"/>
</dbReference>
<dbReference type="InterPro" id="IPR020846">
    <property type="entry name" value="MFS_dom"/>
</dbReference>
<dbReference type="EMBL" id="CP062804">
    <property type="protein sequence ID" value="QOT79655.1"/>
    <property type="molecule type" value="Genomic_DNA"/>
</dbReference>
<evidence type="ECO:0000256" key="1">
    <source>
        <dbReference type="ARBA" id="ARBA00004141"/>
    </source>
</evidence>
<sequence length="445" mass="45057">MKNPPLRADPLDISEVIDNIPPNRQRRRIIAICFAVVALEGFDAAIIGFIAPQVATHFGAKPAEISAAIAAGMFGLLLGYITAGSVADTRGRKPVLVAGTLAFALATLASAFSASLFQLVAWRCLTGVGVGVAMPAVAALLAELLPARRRASALSGVFCGFLFGSAAAGFLTGHLIDGIGWQGLLLLGGIGPLLLVPAILALLPESPAFLVQTGAGSGRVCAALAKLGAPQPGAAVFKAPAQAAEITKGSVAQLFSTQYRSTTVLLWLLMFLILGSFYVIASWLPTLIKSTGESVAMASRTASLFQFGGLAGAVVGAFAIRRVAPLRFVGIALLIGAASPLLIAAPDATAGYAAAVFCSGFLISGPIVVLNAVAVAAYPTQIRSVGAGWASALGRVGSLAGAGCVGLLIKSGVGLPEIIAAVSATVLVCAVIVPFLIRKLREPGV</sequence>
<dbReference type="InterPro" id="IPR005829">
    <property type="entry name" value="Sugar_transporter_CS"/>
</dbReference>
<dbReference type="AlphaFoldDB" id="A0A643FRM3"/>
<protein>
    <submittedName>
        <fullName evidence="6">MFS transporter</fullName>
    </submittedName>
</protein>
<dbReference type="PROSITE" id="PS00217">
    <property type="entry name" value="SUGAR_TRANSPORT_2"/>
    <property type="match status" value="1"/>
</dbReference>
<evidence type="ECO:0000259" key="5">
    <source>
        <dbReference type="PROSITE" id="PS50850"/>
    </source>
</evidence>
<evidence type="ECO:0000256" key="2">
    <source>
        <dbReference type="ARBA" id="ARBA00022692"/>
    </source>
</evidence>
<keyword evidence="2" id="KW-0812">Transmembrane</keyword>
<dbReference type="GeneID" id="98405934"/>
<evidence type="ECO:0000256" key="3">
    <source>
        <dbReference type="ARBA" id="ARBA00022989"/>
    </source>
</evidence>
<dbReference type="PANTHER" id="PTHR23508">
    <property type="entry name" value="CARBOXYLIC ACID TRANSPORTER PROTEIN HOMOLOG"/>
    <property type="match status" value="1"/>
</dbReference>
<dbReference type="SUPFAM" id="SSF103473">
    <property type="entry name" value="MFS general substrate transporter"/>
    <property type="match status" value="1"/>
</dbReference>
<evidence type="ECO:0000256" key="4">
    <source>
        <dbReference type="ARBA" id="ARBA00023136"/>
    </source>
</evidence>
<dbReference type="InterPro" id="IPR036259">
    <property type="entry name" value="MFS_trans_sf"/>
</dbReference>
<dbReference type="PANTHER" id="PTHR23508:SF10">
    <property type="entry name" value="CARBOXYLIC ACID TRANSPORTER PROTEIN HOMOLOG"/>
    <property type="match status" value="1"/>
</dbReference>
<gene>
    <name evidence="6" type="ORF">F7R26_033750</name>
</gene>
<reference evidence="6 7" key="1">
    <citation type="submission" date="2020-10" db="EMBL/GenBank/DDBJ databases">
        <title>Complete genome sequence of Cupriavidus basilensis CCUG 49340T.</title>
        <authorList>
            <person name="Salva-Serra F."/>
            <person name="Donoso R.A."/>
            <person name="Cho K.H."/>
            <person name="Yoo J.A."/>
            <person name="Lee K."/>
            <person name="Yoon S.-H."/>
            <person name="Perez-Pantoja D."/>
            <person name="Moore E.R.B."/>
        </authorList>
    </citation>
    <scope>NUCLEOTIDE SEQUENCE [LARGE SCALE GENOMIC DNA]</scope>
    <source>
        <strain evidence="7">CCUG 49340</strain>
    </source>
</reference>
<evidence type="ECO:0000313" key="7">
    <source>
        <dbReference type="Proteomes" id="UP000397656"/>
    </source>
</evidence>
<dbReference type="PROSITE" id="PS50850">
    <property type="entry name" value="MFS"/>
    <property type="match status" value="1"/>
</dbReference>
<organism evidence="6 7">
    <name type="scientific">Cupriavidus basilensis</name>
    <dbReference type="NCBI Taxonomy" id="68895"/>
    <lineage>
        <taxon>Bacteria</taxon>
        <taxon>Pseudomonadati</taxon>
        <taxon>Pseudomonadota</taxon>
        <taxon>Betaproteobacteria</taxon>
        <taxon>Burkholderiales</taxon>
        <taxon>Burkholderiaceae</taxon>
        <taxon>Cupriavidus</taxon>
    </lineage>
</organism>
<feature type="domain" description="Major facilitator superfamily (MFS) profile" evidence="5">
    <location>
        <begin position="29"/>
        <end position="441"/>
    </location>
</feature>
<name>A0A643FRM3_9BURK</name>
<dbReference type="GO" id="GO:0046943">
    <property type="term" value="F:carboxylic acid transmembrane transporter activity"/>
    <property type="evidence" value="ECO:0007669"/>
    <property type="project" value="TreeGrafter"/>
</dbReference>